<dbReference type="OrthoDB" id="7471908at2"/>
<accession>A0A4Q2ITL1</accession>
<proteinExistence type="predicted"/>
<organism evidence="1 2">
    <name type="scientific">Sphingomonas desiccabilis</name>
    <dbReference type="NCBI Taxonomy" id="429134"/>
    <lineage>
        <taxon>Bacteria</taxon>
        <taxon>Pseudomonadati</taxon>
        <taxon>Pseudomonadota</taxon>
        <taxon>Alphaproteobacteria</taxon>
        <taxon>Sphingomonadales</taxon>
        <taxon>Sphingomonadaceae</taxon>
        <taxon>Sphingomonas</taxon>
    </lineage>
</organism>
<comment type="caution">
    <text evidence="1">The sequence shown here is derived from an EMBL/GenBank/DDBJ whole genome shotgun (WGS) entry which is preliminary data.</text>
</comment>
<protein>
    <submittedName>
        <fullName evidence="1">Uncharacterized protein</fullName>
    </submittedName>
</protein>
<keyword evidence="2" id="KW-1185">Reference proteome</keyword>
<name>A0A4Q2ITL1_9SPHN</name>
<gene>
    <name evidence="1" type="ORF">EO081_11455</name>
</gene>
<dbReference type="AlphaFoldDB" id="A0A4Q2ITL1"/>
<evidence type="ECO:0000313" key="2">
    <source>
        <dbReference type="Proteomes" id="UP000292347"/>
    </source>
</evidence>
<evidence type="ECO:0000313" key="1">
    <source>
        <dbReference type="EMBL" id="RXZ31810.1"/>
    </source>
</evidence>
<dbReference type="EMBL" id="SDPT01000002">
    <property type="protein sequence ID" value="RXZ31810.1"/>
    <property type="molecule type" value="Genomic_DNA"/>
</dbReference>
<dbReference type="RefSeq" id="WP_129342042.1">
    <property type="nucleotide sequence ID" value="NZ_JACIDD010000002.1"/>
</dbReference>
<reference evidence="1 2" key="1">
    <citation type="submission" date="2019-01" db="EMBL/GenBank/DDBJ databases">
        <title>Sphingomonas mucosissima sp. nov. and Sphingomonas desiccabilis sp. nov., from biological soil crusts in the Colorado Plateau, USA.</title>
        <authorList>
            <person name="Zhu D."/>
        </authorList>
    </citation>
    <scope>NUCLEOTIDE SEQUENCE [LARGE SCALE GENOMIC DNA]</scope>
    <source>
        <strain evidence="1 2">CP1D</strain>
    </source>
</reference>
<dbReference type="Proteomes" id="UP000292347">
    <property type="component" value="Unassembled WGS sequence"/>
</dbReference>
<sequence length="187" mass="20045">MPSPSLTHAPLARAEATLRQGARFLAAGLYAEPLQARTPILGRYRTKVIGNGFRELDRFLNVLVDEVAIATGRSPSPAERNTANKLRALLTGSRRPDGEHARLRALGRARDCLFHCSGMVTRGDVAGSPWLTVGWADAPDRAGPLKQFPVGEQLIITADDVADVCDFYLSIASRLTKPGSGSAAQPT</sequence>